<comment type="similarity">
    <text evidence="1">Belongs to the cysteine dioxygenase family.</text>
</comment>
<evidence type="ECO:0000256" key="3">
    <source>
        <dbReference type="ARBA" id="ARBA00022964"/>
    </source>
</evidence>
<dbReference type="InterPro" id="IPR011051">
    <property type="entry name" value="RmlC_Cupin_sf"/>
</dbReference>
<dbReference type="EMBL" id="JAHCDA010000003">
    <property type="protein sequence ID" value="MBS7812669.1"/>
    <property type="molecule type" value="Genomic_DNA"/>
</dbReference>
<dbReference type="Gene3D" id="2.60.120.10">
    <property type="entry name" value="Jelly Rolls"/>
    <property type="match status" value="1"/>
</dbReference>
<evidence type="ECO:0000256" key="1">
    <source>
        <dbReference type="ARBA" id="ARBA00006622"/>
    </source>
</evidence>
<dbReference type="GO" id="GO:0051213">
    <property type="term" value="F:dioxygenase activity"/>
    <property type="evidence" value="ECO:0007669"/>
    <property type="project" value="UniProtKB-KW"/>
</dbReference>
<keyword evidence="7" id="KW-1185">Reference proteome</keyword>
<dbReference type="RefSeq" id="WP_213671582.1">
    <property type="nucleotide sequence ID" value="NZ_JAHCDA010000003.1"/>
</dbReference>
<accession>A0ABS5QG49</accession>
<organism evidence="6 7">
    <name type="scientific">Roseococcus pinisoli</name>
    <dbReference type="NCBI Taxonomy" id="2835040"/>
    <lineage>
        <taxon>Bacteria</taxon>
        <taxon>Pseudomonadati</taxon>
        <taxon>Pseudomonadota</taxon>
        <taxon>Alphaproteobacteria</taxon>
        <taxon>Acetobacterales</taxon>
        <taxon>Roseomonadaceae</taxon>
        <taxon>Roseococcus</taxon>
    </lineage>
</organism>
<name>A0ABS5QG49_9PROT</name>
<gene>
    <name evidence="6" type="ORF">KHU32_17090</name>
</gene>
<protein>
    <submittedName>
        <fullName evidence="6">Cysteine dioxygenase family protein</fullName>
    </submittedName>
</protein>
<evidence type="ECO:0000256" key="4">
    <source>
        <dbReference type="ARBA" id="ARBA00023002"/>
    </source>
</evidence>
<evidence type="ECO:0000256" key="5">
    <source>
        <dbReference type="ARBA" id="ARBA00023004"/>
    </source>
</evidence>
<dbReference type="Proteomes" id="UP000766336">
    <property type="component" value="Unassembled WGS sequence"/>
</dbReference>
<evidence type="ECO:0000256" key="2">
    <source>
        <dbReference type="ARBA" id="ARBA00022723"/>
    </source>
</evidence>
<reference evidence="6 7" key="1">
    <citation type="submission" date="2021-05" db="EMBL/GenBank/DDBJ databases">
        <title>Roseococcus sp. XZZS9, whole genome shotgun sequencing project.</title>
        <authorList>
            <person name="Zhao G."/>
            <person name="Shen L."/>
        </authorList>
    </citation>
    <scope>NUCLEOTIDE SEQUENCE [LARGE SCALE GENOMIC DNA]</scope>
    <source>
        <strain evidence="6 7">XZZS9</strain>
    </source>
</reference>
<dbReference type="Pfam" id="PF05995">
    <property type="entry name" value="CDO_I"/>
    <property type="match status" value="1"/>
</dbReference>
<proteinExistence type="inferred from homology"/>
<keyword evidence="5" id="KW-0408">Iron</keyword>
<dbReference type="SUPFAM" id="SSF51182">
    <property type="entry name" value="RmlC-like cupins"/>
    <property type="match status" value="1"/>
</dbReference>
<dbReference type="PANTHER" id="PTHR12918">
    <property type="entry name" value="CYSTEINE DIOXYGENASE"/>
    <property type="match status" value="1"/>
</dbReference>
<sequence length="165" mass="17795">MMPALSALDTMLADIRVAARTPLDDRPAAVAEAIRPYLDDPRLLAEKDCPCCPDRYIRHLLGEGDGYAVVALVWRPGQMSPVHAHRTWCALGVHRGVLSEHFFQAGETPCPTAVHLRGRGATSHGPASPELIHRIANCSAEVAVSIHVYGVPFADFAEGVNEVLA</sequence>
<dbReference type="InterPro" id="IPR014710">
    <property type="entry name" value="RmlC-like_jellyroll"/>
</dbReference>
<keyword evidence="3 6" id="KW-0223">Dioxygenase</keyword>
<comment type="caution">
    <text evidence="6">The sequence shown here is derived from an EMBL/GenBank/DDBJ whole genome shotgun (WGS) entry which is preliminary data.</text>
</comment>
<keyword evidence="2" id="KW-0479">Metal-binding</keyword>
<evidence type="ECO:0000313" key="7">
    <source>
        <dbReference type="Proteomes" id="UP000766336"/>
    </source>
</evidence>
<evidence type="ECO:0000313" key="6">
    <source>
        <dbReference type="EMBL" id="MBS7812669.1"/>
    </source>
</evidence>
<dbReference type="CDD" id="cd10548">
    <property type="entry name" value="cupin_CDO"/>
    <property type="match status" value="1"/>
</dbReference>
<dbReference type="PANTHER" id="PTHR12918:SF1">
    <property type="entry name" value="CYSTEINE DIOXYGENASE TYPE 1"/>
    <property type="match status" value="1"/>
</dbReference>
<dbReference type="InterPro" id="IPR010300">
    <property type="entry name" value="CDO_1"/>
</dbReference>
<keyword evidence="4" id="KW-0560">Oxidoreductase</keyword>